<organism evidence="3 4">
    <name type="scientific">Jaapia argillacea MUCL 33604</name>
    <dbReference type="NCBI Taxonomy" id="933084"/>
    <lineage>
        <taxon>Eukaryota</taxon>
        <taxon>Fungi</taxon>
        <taxon>Dikarya</taxon>
        <taxon>Basidiomycota</taxon>
        <taxon>Agaricomycotina</taxon>
        <taxon>Agaricomycetes</taxon>
        <taxon>Agaricomycetidae</taxon>
        <taxon>Jaapiales</taxon>
        <taxon>Jaapiaceae</taxon>
        <taxon>Jaapia</taxon>
    </lineage>
</organism>
<sequence>MASGSVTCGFILVFLWLAINCGDAAWIYFYVQAEIHPNPHNAINKTQSGWTGYEVMMFMFGFVWGLVNMIPFWAYFFSGGVSSGYGKSTLLNTLWTFWNIFVMFPVAVLMILCPFFGPFVGLSVAEKWAWDHGCDGYPISVIIDAQGYDAPPYYPNVAHYYLYNNPVYSYDIFQQSADFWSFGLRTVDSSTLSANESDPRYPSVHSIGYDFISNTITGNCTSPATGNTTTTPCISGSFNPANDYLSFNLADSRDNSSTSLRAVDKRWTFGSYAPNVILKDGNGRTVLRTDVTRRSDCTLLKVCIGRNDPGAETIAPIGLILLRQMDYAVYCTTPNDD</sequence>
<evidence type="ECO:0000256" key="2">
    <source>
        <dbReference type="SAM" id="SignalP"/>
    </source>
</evidence>
<keyword evidence="1" id="KW-1133">Transmembrane helix</keyword>
<keyword evidence="2" id="KW-0732">Signal</keyword>
<feature type="signal peptide" evidence="2">
    <location>
        <begin position="1"/>
        <end position="24"/>
    </location>
</feature>
<evidence type="ECO:0000313" key="3">
    <source>
        <dbReference type="EMBL" id="KDQ60485.1"/>
    </source>
</evidence>
<name>A0A067Q2W8_9AGAM</name>
<proteinExistence type="predicted"/>
<keyword evidence="1" id="KW-0812">Transmembrane</keyword>
<keyword evidence="4" id="KW-1185">Reference proteome</keyword>
<keyword evidence="1" id="KW-0472">Membrane</keyword>
<protein>
    <submittedName>
        <fullName evidence="3">Uncharacterized protein</fullName>
    </submittedName>
</protein>
<dbReference type="HOGENOM" id="CLU_070626_0_0_1"/>
<dbReference type="InParanoid" id="A0A067Q2W8"/>
<accession>A0A067Q2W8</accession>
<dbReference type="OrthoDB" id="100006at2759"/>
<feature type="transmembrane region" description="Helical" evidence="1">
    <location>
        <begin position="97"/>
        <end position="117"/>
    </location>
</feature>
<evidence type="ECO:0000256" key="1">
    <source>
        <dbReference type="SAM" id="Phobius"/>
    </source>
</evidence>
<dbReference type="AlphaFoldDB" id="A0A067Q2W8"/>
<feature type="transmembrane region" description="Helical" evidence="1">
    <location>
        <begin position="55"/>
        <end position="76"/>
    </location>
</feature>
<dbReference type="Proteomes" id="UP000027265">
    <property type="component" value="Unassembled WGS sequence"/>
</dbReference>
<reference evidence="4" key="1">
    <citation type="journal article" date="2014" name="Proc. Natl. Acad. Sci. U.S.A.">
        <title>Extensive sampling of basidiomycete genomes demonstrates inadequacy of the white-rot/brown-rot paradigm for wood decay fungi.</title>
        <authorList>
            <person name="Riley R."/>
            <person name="Salamov A.A."/>
            <person name="Brown D.W."/>
            <person name="Nagy L.G."/>
            <person name="Floudas D."/>
            <person name="Held B.W."/>
            <person name="Levasseur A."/>
            <person name="Lombard V."/>
            <person name="Morin E."/>
            <person name="Otillar R."/>
            <person name="Lindquist E.A."/>
            <person name="Sun H."/>
            <person name="LaButti K.M."/>
            <person name="Schmutz J."/>
            <person name="Jabbour D."/>
            <person name="Luo H."/>
            <person name="Baker S.E."/>
            <person name="Pisabarro A.G."/>
            <person name="Walton J.D."/>
            <person name="Blanchette R.A."/>
            <person name="Henrissat B."/>
            <person name="Martin F."/>
            <person name="Cullen D."/>
            <person name="Hibbett D.S."/>
            <person name="Grigoriev I.V."/>
        </authorList>
    </citation>
    <scope>NUCLEOTIDE SEQUENCE [LARGE SCALE GENOMIC DNA]</scope>
    <source>
        <strain evidence="4">MUCL 33604</strain>
    </source>
</reference>
<feature type="chain" id="PRO_5001643669" evidence="2">
    <location>
        <begin position="25"/>
        <end position="337"/>
    </location>
</feature>
<evidence type="ECO:0000313" key="4">
    <source>
        <dbReference type="Proteomes" id="UP000027265"/>
    </source>
</evidence>
<gene>
    <name evidence="3" type="ORF">JAAARDRAFT_205417</name>
</gene>
<dbReference type="EMBL" id="KL197714">
    <property type="protein sequence ID" value="KDQ60485.1"/>
    <property type="molecule type" value="Genomic_DNA"/>
</dbReference>